<keyword evidence="1" id="KW-0808">Transferase</keyword>
<dbReference type="Proteomes" id="UP000249522">
    <property type="component" value="Unassembled WGS sequence"/>
</dbReference>
<dbReference type="RefSeq" id="WP_111147804.1">
    <property type="nucleotide sequence ID" value="NZ_QKRB01000051.1"/>
</dbReference>
<dbReference type="GO" id="GO:0008168">
    <property type="term" value="F:methyltransferase activity"/>
    <property type="evidence" value="ECO:0007669"/>
    <property type="project" value="UniProtKB-KW"/>
</dbReference>
<comment type="caution">
    <text evidence="1">The sequence shown here is derived from an EMBL/GenBank/DDBJ whole genome shotgun (WGS) entry which is preliminary data.</text>
</comment>
<accession>A0A2W1LHQ1</accession>
<keyword evidence="1" id="KW-0489">Methyltransferase</keyword>
<dbReference type="EMBL" id="QKRB01000051">
    <property type="protein sequence ID" value="PZD94582.1"/>
    <property type="molecule type" value="Genomic_DNA"/>
</dbReference>
<evidence type="ECO:0000313" key="2">
    <source>
        <dbReference type="Proteomes" id="UP000249522"/>
    </source>
</evidence>
<sequence length="83" mass="8954">MDKILIELYIPASGQVYDVFIPVHLKLFEVEALLVGAVTDLTGGYFTAANDTVLCDRATGDVLDINLSVQELGLRNGSALMLI</sequence>
<keyword evidence="2" id="KW-1185">Reference proteome</keyword>
<proteinExistence type="predicted"/>
<protein>
    <submittedName>
        <fullName evidence="1">Methyltransferase</fullName>
    </submittedName>
</protein>
<organism evidence="1 2">
    <name type="scientific">Paenibacillus sambharensis</name>
    <dbReference type="NCBI Taxonomy" id="1803190"/>
    <lineage>
        <taxon>Bacteria</taxon>
        <taxon>Bacillati</taxon>
        <taxon>Bacillota</taxon>
        <taxon>Bacilli</taxon>
        <taxon>Bacillales</taxon>
        <taxon>Paenibacillaceae</taxon>
        <taxon>Paenibacillus</taxon>
    </lineage>
</organism>
<dbReference type="AlphaFoldDB" id="A0A2W1LHQ1"/>
<name>A0A2W1LHQ1_9BACL</name>
<dbReference type="OrthoDB" id="1914848at2"/>
<reference evidence="1 2" key="1">
    <citation type="submission" date="2018-06" db="EMBL/GenBank/DDBJ databases">
        <title>Paenibacillus imtechensis sp. nov.</title>
        <authorList>
            <person name="Pinnaka A.K."/>
            <person name="Singh H."/>
            <person name="Kaur M."/>
        </authorList>
    </citation>
    <scope>NUCLEOTIDE SEQUENCE [LARGE SCALE GENOMIC DNA]</scope>
    <source>
        <strain evidence="1 2">SMB1</strain>
    </source>
</reference>
<dbReference type="GO" id="GO:0032259">
    <property type="term" value="P:methylation"/>
    <property type="evidence" value="ECO:0007669"/>
    <property type="project" value="UniProtKB-KW"/>
</dbReference>
<evidence type="ECO:0000313" key="1">
    <source>
        <dbReference type="EMBL" id="PZD94582.1"/>
    </source>
</evidence>
<gene>
    <name evidence="1" type="ORF">DNH61_16575</name>
</gene>